<dbReference type="Gene3D" id="3.10.420.10">
    <property type="entry name" value="SecB-like"/>
    <property type="match status" value="1"/>
</dbReference>
<accession>A0A6L5YA05</accession>
<keyword evidence="2" id="KW-1185">Reference proteome</keyword>
<sequence>MAERRIKKAVSKFPAVDLIGYAVSGVSFKVDLEHLNERAIQIDRNDLLRDTSTQRSDENPSIWQIEMHLGIKRNAQKKYAYHWDLSLLGVLKCNIPEGVLDAAQLQDNILLNGCSLLYTTAREYLRSLTALALKGPILLPTVTFALMPSTKKQHKTKTMDSK</sequence>
<dbReference type="SUPFAM" id="SSF54611">
    <property type="entry name" value="SecB-like"/>
    <property type="match status" value="1"/>
</dbReference>
<dbReference type="RefSeq" id="WP_154528127.1">
    <property type="nucleotide sequence ID" value="NZ_VUNH01000002.1"/>
</dbReference>
<organism evidence="1 2">
    <name type="scientific">Pyramidobacter porci</name>
    <dbReference type="NCBI Taxonomy" id="2605789"/>
    <lineage>
        <taxon>Bacteria</taxon>
        <taxon>Thermotogati</taxon>
        <taxon>Synergistota</taxon>
        <taxon>Synergistia</taxon>
        <taxon>Synergistales</taxon>
        <taxon>Dethiosulfovibrionaceae</taxon>
        <taxon>Pyramidobacter</taxon>
    </lineage>
</organism>
<comment type="caution">
    <text evidence="1">The sequence shown here is derived from an EMBL/GenBank/DDBJ whole genome shotgun (WGS) entry which is preliminary data.</text>
</comment>
<evidence type="ECO:0008006" key="3">
    <source>
        <dbReference type="Google" id="ProtNLM"/>
    </source>
</evidence>
<dbReference type="InterPro" id="IPR035958">
    <property type="entry name" value="SecB-like_sf"/>
</dbReference>
<gene>
    <name evidence="1" type="ORF">FYJ74_03010</name>
</gene>
<proteinExistence type="predicted"/>
<dbReference type="EMBL" id="VUNH01000002">
    <property type="protein sequence ID" value="MST55021.1"/>
    <property type="molecule type" value="Genomic_DNA"/>
</dbReference>
<dbReference type="Proteomes" id="UP000473699">
    <property type="component" value="Unassembled WGS sequence"/>
</dbReference>
<evidence type="ECO:0000313" key="1">
    <source>
        <dbReference type="EMBL" id="MST55021.1"/>
    </source>
</evidence>
<reference evidence="1 2" key="1">
    <citation type="submission" date="2019-08" db="EMBL/GenBank/DDBJ databases">
        <title>In-depth cultivation of the pig gut microbiome towards novel bacterial diversity and tailored functional studies.</title>
        <authorList>
            <person name="Wylensek D."/>
            <person name="Hitch T.C.A."/>
            <person name="Clavel T."/>
        </authorList>
    </citation>
    <scope>NUCLEOTIDE SEQUENCE [LARGE SCALE GENOMIC DNA]</scope>
    <source>
        <strain evidence="1 2">SM-530-WT-4B</strain>
    </source>
</reference>
<evidence type="ECO:0000313" key="2">
    <source>
        <dbReference type="Proteomes" id="UP000473699"/>
    </source>
</evidence>
<name>A0A6L5YA05_9BACT</name>
<dbReference type="AlphaFoldDB" id="A0A6L5YA05"/>
<protein>
    <recommendedName>
        <fullName evidence="3">Preprotein translocase subunit SecB</fullName>
    </recommendedName>
</protein>